<reference evidence="17" key="1">
    <citation type="journal article" date="2013" name="Nat. Biotechnol.">
        <title>Chinese hamster genome sequenced from sorted chromosomes.</title>
        <authorList>
            <person name="Brinkrolf K."/>
            <person name="Rupp O."/>
            <person name="Laux H."/>
            <person name="Kollin F."/>
            <person name="Ernst W."/>
            <person name="Linke B."/>
            <person name="Kofler R."/>
            <person name="Romand S."/>
            <person name="Hesse F."/>
            <person name="Budach W.E."/>
            <person name="Galosy S."/>
            <person name="Muller D."/>
            <person name="Noll T."/>
            <person name="Wienberg J."/>
            <person name="Jostock T."/>
            <person name="Leonard M."/>
            <person name="Grillari J."/>
            <person name="Tauch A."/>
            <person name="Goesmann A."/>
            <person name="Helk B."/>
            <person name="Mott J.E."/>
            <person name="Puhler A."/>
            <person name="Borth N."/>
        </authorList>
    </citation>
    <scope>NUCLEOTIDE SEQUENCE [LARGE SCALE GENOMIC DNA]</scope>
    <source>
        <strain evidence="17">17A/GY</strain>
    </source>
</reference>
<reference evidence="16" key="2">
    <citation type="submission" date="2013-03" db="EMBL/GenBank/DDBJ databases">
        <title>Chinese hamster genome sequenced from sorted chromosomes.</title>
        <authorList>
            <person name="Brinkrolf K."/>
            <person name="Rupp O."/>
            <person name="Laux H."/>
            <person name="Kollin F."/>
            <person name="Ernst W."/>
            <person name="Linke B."/>
            <person name="Kofler R."/>
            <person name="Romand S."/>
            <person name="Hesse F."/>
            <person name="Budach W.E."/>
            <person name="Galosy S."/>
            <person name="Muller D."/>
            <person name="Noll T."/>
            <person name="Wienberg J."/>
            <person name="Jostock T."/>
            <person name="Leonard M."/>
            <person name="Grillari J."/>
            <person name="Tauch A."/>
            <person name="Goesmann A."/>
            <person name="Helk B."/>
            <person name="Mott J.E."/>
            <person name="Puehler A."/>
            <person name="Borth N."/>
        </authorList>
    </citation>
    <scope>NUCLEOTIDE SEQUENCE</scope>
    <source>
        <strain evidence="16">17A/GY</strain>
    </source>
</reference>
<evidence type="ECO:0000256" key="9">
    <source>
        <dbReference type="ARBA" id="ARBA00063069"/>
    </source>
</evidence>
<dbReference type="GO" id="GO:0005977">
    <property type="term" value="P:glycogen metabolic process"/>
    <property type="evidence" value="ECO:0007669"/>
    <property type="project" value="UniProtKB-KW"/>
</dbReference>
<evidence type="ECO:0000256" key="6">
    <source>
        <dbReference type="ARBA" id="ARBA00023136"/>
    </source>
</evidence>
<accession>A0A061IIM0</accession>
<dbReference type="FunFam" id="2.60.40.2440:FF:000004">
    <property type="entry name" value="protein phosphatase 1 regulatory subunit 3A"/>
    <property type="match status" value="1"/>
</dbReference>
<feature type="domain" description="CBM21" evidence="15">
    <location>
        <begin position="124"/>
        <end position="232"/>
    </location>
</feature>
<dbReference type="InterPro" id="IPR038175">
    <property type="entry name" value="CBM21_dom_sf"/>
</dbReference>
<evidence type="ECO:0000256" key="11">
    <source>
        <dbReference type="ARBA" id="ARBA00075720"/>
    </source>
</evidence>
<evidence type="ECO:0000256" key="4">
    <source>
        <dbReference type="ARBA" id="ARBA00022692"/>
    </source>
</evidence>
<dbReference type="OrthoDB" id="1881at2759"/>
<dbReference type="GeneID" id="100762767"/>
<evidence type="ECO:0000256" key="13">
    <source>
        <dbReference type="SAM" id="MobiDB-lite"/>
    </source>
</evidence>
<keyword evidence="6 14" id="KW-0472">Membrane</keyword>
<keyword evidence="3" id="KW-0321">Glycogen metabolism</keyword>
<evidence type="ECO:0000313" key="18">
    <source>
        <dbReference type="Proteomes" id="UP001108280"/>
    </source>
</evidence>
<keyword evidence="18" id="KW-1185">Reference proteome</keyword>
<dbReference type="InterPro" id="IPR050782">
    <property type="entry name" value="PP1_regulatory_subunit_3"/>
</dbReference>
<gene>
    <name evidence="19" type="primary">Ppp1r3a</name>
    <name evidence="16" type="ORF">H671_1g3072</name>
</gene>
<evidence type="ECO:0000256" key="2">
    <source>
        <dbReference type="ARBA" id="ARBA00022553"/>
    </source>
</evidence>
<evidence type="ECO:0000256" key="8">
    <source>
        <dbReference type="ARBA" id="ARBA00058944"/>
    </source>
</evidence>
<feature type="compositionally biased region" description="Polar residues" evidence="13">
    <location>
        <begin position="890"/>
        <end position="910"/>
    </location>
</feature>
<dbReference type="CDD" id="cd22255">
    <property type="entry name" value="PBD_PPP1R3A"/>
    <property type="match status" value="1"/>
</dbReference>
<feature type="transmembrane region" description="Helical" evidence="14">
    <location>
        <begin position="1058"/>
        <end position="1091"/>
    </location>
</feature>
<evidence type="ECO:0000256" key="10">
    <source>
        <dbReference type="ARBA" id="ARBA00070078"/>
    </source>
</evidence>
<dbReference type="GO" id="GO:0016787">
    <property type="term" value="F:hydrolase activity"/>
    <property type="evidence" value="ECO:0007669"/>
    <property type="project" value="UniProtKB-KW"/>
</dbReference>
<evidence type="ECO:0000313" key="19">
    <source>
        <dbReference type="RefSeq" id="XP_027245731.1"/>
    </source>
</evidence>
<dbReference type="Gene3D" id="2.60.40.2440">
    <property type="entry name" value="Carbohydrate binding type-21 domain"/>
    <property type="match status" value="1"/>
</dbReference>
<dbReference type="GO" id="GO:2001069">
    <property type="term" value="F:glycogen binding"/>
    <property type="evidence" value="ECO:0007669"/>
    <property type="project" value="TreeGrafter"/>
</dbReference>
<feature type="region of interest" description="Disordered" evidence="13">
    <location>
        <begin position="493"/>
        <end position="524"/>
    </location>
</feature>
<dbReference type="KEGG" id="cge:100762767"/>
<evidence type="ECO:0000313" key="16">
    <source>
        <dbReference type="EMBL" id="ERE88425.1"/>
    </source>
</evidence>
<feature type="region of interest" description="Disordered" evidence="13">
    <location>
        <begin position="32"/>
        <end position="59"/>
    </location>
</feature>
<proteinExistence type="predicted"/>
<dbReference type="GO" id="GO:0008157">
    <property type="term" value="F:protein phosphatase 1 binding"/>
    <property type="evidence" value="ECO:0007669"/>
    <property type="project" value="TreeGrafter"/>
</dbReference>
<keyword evidence="4 14" id="KW-0812">Transmembrane</keyword>
<comment type="subcellular location">
    <subcellularLocation>
        <location evidence="1">Membrane</location>
        <topology evidence="1">Single-pass membrane protein</topology>
    </subcellularLocation>
</comment>
<dbReference type="RefSeq" id="XP_027245731.1">
    <property type="nucleotide sequence ID" value="XM_027389930.2"/>
</dbReference>
<dbReference type="Pfam" id="PF03370">
    <property type="entry name" value="CBM_21"/>
    <property type="match status" value="1"/>
</dbReference>
<dbReference type="Proteomes" id="UP000030759">
    <property type="component" value="Unassembled WGS sequence"/>
</dbReference>
<protein>
    <recommendedName>
        <fullName evidence="10">Protein phosphatase 1 regulatory subunit 3A</fullName>
    </recommendedName>
    <alternativeName>
        <fullName evidence="11">Protein phosphatase 1 glycogen-associated regulatory subunit</fullName>
    </alternativeName>
    <alternativeName>
        <fullName evidence="12">Protein phosphatase type-1 glycogen targeting subunit</fullName>
    </alternativeName>
</protein>
<name>A0A061IIM0_CRIGR</name>
<keyword evidence="2" id="KW-0597">Phosphoprotein</keyword>
<dbReference type="GO" id="GO:0000164">
    <property type="term" value="C:protein phosphatase type 1 complex"/>
    <property type="evidence" value="ECO:0007669"/>
    <property type="project" value="TreeGrafter"/>
</dbReference>
<reference evidence="19" key="5">
    <citation type="submission" date="2025-04" db="UniProtKB">
        <authorList>
            <consortium name="RefSeq"/>
        </authorList>
    </citation>
    <scope>IDENTIFICATION</scope>
    <source>
        <strain evidence="19">17A/GY</strain>
        <tissue evidence="19">Liver</tissue>
    </source>
</reference>
<comment type="function">
    <text evidence="8">Seems to act as a glycogen-targeting subunit for PP1. PP1 is essential for cell division, and participates in the regulation of glycogen metabolism, muscle contractility and protein synthesis. Plays an important role in glycogen synthesis but is not essential for insulin activation of glycogen synthase.</text>
</comment>
<dbReference type="EMBL" id="KE665909">
    <property type="protein sequence ID" value="ERE88425.1"/>
    <property type="molecule type" value="Genomic_DNA"/>
</dbReference>
<evidence type="ECO:0000256" key="3">
    <source>
        <dbReference type="ARBA" id="ARBA00022600"/>
    </source>
</evidence>
<evidence type="ECO:0000256" key="1">
    <source>
        <dbReference type="ARBA" id="ARBA00004167"/>
    </source>
</evidence>
<dbReference type="GO" id="GO:0016020">
    <property type="term" value="C:membrane"/>
    <property type="evidence" value="ECO:0007669"/>
    <property type="project" value="UniProtKB-SubCell"/>
</dbReference>
<reference evidence="18" key="3">
    <citation type="journal article" date="2018" name="Biotechnol. Bioeng.">
        <title>A reference genome of the Chinese hamster based on a hybrid assembly strategy.</title>
        <authorList>
            <person name="Rupp O."/>
            <person name="MacDonald M.L."/>
            <person name="Li S."/>
            <person name="Dhiman H."/>
            <person name="Polson S."/>
            <person name="Griep S."/>
            <person name="Heffner K."/>
            <person name="Hernandez I."/>
            <person name="Brinkrolf K."/>
            <person name="Jadhav V."/>
            <person name="Samoudi M."/>
            <person name="Hao H."/>
            <person name="Kingham B."/>
            <person name="Goesmann A."/>
            <person name="Betenbaugh M.J."/>
            <person name="Lewis N.E."/>
            <person name="Borth N."/>
            <person name="Lee K.H."/>
        </authorList>
    </citation>
    <scope>NUCLEOTIDE SEQUENCE [LARGE SCALE GENOMIC DNA]</scope>
    <source>
        <strain evidence="18">17A/GY</strain>
    </source>
</reference>
<evidence type="ECO:0000256" key="14">
    <source>
        <dbReference type="SAM" id="Phobius"/>
    </source>
</evidence>
<keyword evidence="5 14" id="KW-1133">Transmembrane helix</keyword>
<feature type="compositionally biased region" description="Low complexity" evidence="13">
    <location>
        <begin position="37"/>
        <end position="51"/>
    </location>
</feature>
<evidence type="ECO:0000256" key="5">
    <source>
        <dbReference type="ARBA" id="ARBA00022989"/>
    </source>
</evidence>
<dbReference type="OMA" id="DCWELPS"/>
<evidence type="ECO:0000313" key="17">
    <source>
        <dbReference type="Proteomes" id="UP000030759"/>
    </source>
</evidence>
<dbReference type="InterPro" id="IPR005036">
    <property type="entry name" value="CBM21_dom"/>
</dbReference>
<dbReference type="CTD" id="5506"/>
<feature type="region of interest" description="Disordered" evidence="13">
    <location>
        <begin position="887"/>
        <end position="910"/>
    </location>
</feature>
<evidence type="ECO:0000256" key="7">
    <source>
        <dbReference type="ARBA" id="ARBA00023277"/>
    </source>
</evidence>
<dbReference type="RefSeq" id="XP_003496570.1">
    <property type="nucleotide sequence ID" value="XM_003496522.3"/>
</dbReference>
<dbReference type="Proteomes" id="UP001108280">
    <property type="component" value="Chromosome 1"/>
</dbReference>
<dbReference type="PANTHER" id="PTHR12307:SF2">
    <property type="entry name" value="PROTEIN PHOSPHATASE 1 REGULATORY SUBUNIT 3A"/>
    <property type="match status" value="1"/>
</dbReference>
<reference evidence="18" key="4">
    <citation type="journal article" date="2020" name="Biotechnol. Bioeng.">
        <title>Chromosome-scale scaffolds for the Chinese hamster reference genome assembly to facilitate the study of the CHO epigenome.</title>
        <authorList>
            <person name="Hilliard W."/>
            <person name="MacDonald M."/>
            <person name="Lee K.H."/>
        </authorList>
    </citation>
    <scope>NUCLEOTIDE SEQUENCE [LARGE SCALE GENOMIC DNA]</scope>
    <source>
        <strain evidence="18">17A/GY</strain>
    </source>
</reference>
<evidence type="ECO:0000259" key="15">
    <source>
        <dbReference type="PROSITE" id="PS51159"/>
    </source>
</evidence>
<comment type="subunit">
    <text evidence="9">Interacts with PPP1CC catalytic subunit of PP1, and associates with glycogen.</text>
</comment>
<organism evidence="16 17">
    <name type="scientific">Cricetulus griseus</name>
    <name type="common">Chinese hamster</name>
    <name type="synonym">Cricetulus barabensis griseus</name>
    <dbReference type="NCBI Taxonomy" id="10029"/>
    <lineage>
        <taxon>Eukaryota</taxon>
        <taxon>Metazoa</taxon>
        <taxon>Chordata</taxon>
        <taxon>Craniata</taxon>
        <taxon>Vertebrata</taxon>
        <taxon>Euteleostomi</taxon>
        <taxon>Mammalia</taxon>
        <taxon>Eutheria</taxon>
        <taxon>Euarchontoglires</taxon>
        <taxon>Glires</taxon>
        <taxon>Rodentia</taxon>
        <taxon>Myomorpha</taxon>
        <taxon>Muroidea</taxon>
        <taxon>Cricetidae</taxon>
        <taxon>Cricetinae</taxon>
        <taxon>Cricetulus</taxon>
    </lineage>
</organism>
<keyword evidence="16" id="KW-0378">Hydrolase</keyword>
<dbReference type="GO" id="GO:0005979">
    <property type="term" value="P:regulation of glycogen biosynthetic process"/>
    <property type="evidence" value="ECO:0007669"/>
    <property type="project" value="TreeGrafter"/>
</dbReference>
<dbReference type="AlphaFoldDB" id="A0A061IIM0"/>
<sequence>MEPAEEPGQISKDNFLEVPNVSDSVCEDEEVKATFKPGFSPQPSRRGSGSSEDTYLDTPTSASRRVSFADSLGFNLVSIKEFDCWELPSVSTDFGLSRDIFHTEEYILSPLFDLPSSKEELMEQLQVQKAMLESTEYLPGSTSVKGIIRVLNISFEKLVYVRMSLDAWQTHYDILAEYVPNSCDGKTDQFSFKISLVPPYQKDGSKVEFCIRYETSVGTFWSNNNGTNYVLVCQKKKKEPEPVKPLEEAPNRQIKGCLKVKSSSKEESSLTSEENKLETFKFTDAYVPTIICSHEDKDDLGASHQNVEDINREHDGHNEKELDLMIHPPLIISRDEKNTFSTDSVNWTNKAEGSEKKQEYHEIHTGLFRRQLSPSLPEEISLKKDSYHSRNYSPGNEYGHPPSEEIMSHAGEMEQLLGDSSADELMQQNLCSQEVLDDNANPAHGSDKVQIACSSYDHLMTDGLNKNNETGVKKTGIKDHKYSRSDFYLEASTNLEESNASPKDDYTKGNDEEEENTCLGVNENQRKNFQSVFHNQERQMGHPEISIEGTKASNEDLTTLLSKDTTTTTWRARVDLSPSTKTKVNWRETGKGTTLEPIATHLGSPRNGNVLTGSYLLQAAREKSDPSNPEDQNMNTQYKKNWNVLESQPETRGIETNTAKQIKEQAECKDMWEKRDNKRSLKATPTEPLFTCQETECYELSSLADHGITEKAQAVTAYIIKTTLERTPESMSARGNTIIAKLPQETARSDRPIEVKETAFDPHEGRKDDSHYTLCHGDTAGVIHDNDFERESHLAVCDVHVEEMEKEATTSTCYPRKTHDKEKCGIGIVTSTDKSSEVITGNHKATSKLDLHLGVLPTDKAIFPENKDHELLEELSRRTDFDAVHPEFNSDASSTSQGSPQVYRCQSKNSEPTSGWLFAEDNAGTSTTLRSILTKSEYTCCPESETLGHAMSKPDDVSKTLEITESGNGRERPVGPILQQKEGKSMQKSQGPIILVSEPLENLEEAKSDIEGLIHFEQSQRYLDDTGSESPPSATLPPQEAQAQGRESLLSTYVNSKLPYFLLFLIFLATIYYYDLMVGLAFYLFSLYWLYWEGGRHKESVKKK</sequence>
<evidence type="ECO:0000256" key="12">
    <source>
        <dbReference type="ARBA" id="ARBA00076542"/>
    </source>
</evidence>
<dbReference type="PROSITE" id="PS51159">
    <property type="entry name" value="CBM21"/>
    <property type="match status" value="1"/>
</dbReference>
<keyword evidence="7" id="KW-0119">Carbohydrate metabolism</keyword>
<dbReference type="PANTHER" id="PTHR12307">
    <property type="entry name" value="PROTEIN PHOSPHATASE 1 REGULATORY SUBUNIT"/>
    <property type="match status" value="1"/>
</dbReference>